<dbReference type="EMBL" id="LHQS01000002">
    <property type="protein sequence ID" value="RXE56398.1"/>
    <property type="molecule type" value="Genomic_DNA"/>
</dbReference>
<sequence>MVGRSLRMLCLYCYRFIIIPAMGYEPVFPKLYSDLQDTRSSLLPWNVPYLLLTPPACLPGRCRRESRGAIPARCRHPAAVFLMVGVRPGSRQMCVGRLSCTVMEDLSGEGLPDMPPLSKFLRERPREPVNIFE</sequence>
<gene>
    <name evidence="1" type="ORF">ABH15_09945</name>
</gene>
<evidence type="ECO:0000313" key="2">
    <source>
        <dbReference type="Proteomes" id="UP000290932"/>
    </source>
</evidence>
<protein>
    <submittedName>
        <fullName evidence="1">Uncharacterized protein</fullName>
    </submittedName>
</protein>
<proteinExistence type="predicted"/>
<reference evidence="1 2" key="1">
    <citation type="journal article" date="2015" name="Int. J. Syst. Evol. Microbiol.">
        <title>Methanoculleus taiwanensis sp. nov., a methanogen isolated from deep marine sediment at the deformation front area near Taiwan.</title>
        <authorList>
            <person name="Weng C.Y."/>
            <person name="Chen S.C."/>
            <person name="Lai M.C."/>
            <person name="Wu S.Y."/>
            <person name="Lin S."/>
            <person name="Yang T.F."/>
            <person name="Chen P.C."/>
        </authorList>
    </citation>
    <scope>NUCLEOTIDE SEQUENCE [LARGE SCALE GENOMIC DNA]</scope>
    <source>
        <strain evidence="1 2">CYW4</strain>
    </source>
</reference>
<organism evidence="1 2">
    <name type="scientific">Methanoculleus taiwanensis</name>
    <dbReference type="NCBI Taxonomy" id="1550565"/>
    <lineage>
        <taxon>Archaea</taxon>
        <taxon>Methanobacteriati</taxon>
        <taxon>Methanobacteriota</taxon>
        <taxon>Stenosarchaea group</taxon>
        <taxon>Methanomicrobia</taxon>
        <taxon>Methanomicrobiales</taxon>
        <taxon>Methanomicrobiaceae</taxon>
        <taxon>Methanoculleus</taxon>
    </lineage>
</organism>
<keyword evidence="2" id="KW-1185">Reference proteome</keyword>
<dbReference type="Proteomes" id="UP000290932">
    <property type="component" value="Unassembled WGS sequence"/>
</dbReference>
<dbReference type="AlphaFoldDB" id="A0A498H1D0"/>
<name>A0A498H1D0_9EURY</name>
<accession>A0A498H1D0</accession>
<evidence type="ECO:0000313" key="1">
    <source>
        <dbReference type="EMBL" id="RXE56398.1"/>
    </source>
</evidence>
<comment type="caution">
    <text evidence="1">The sequence shown here is derived from an EMBL/GenBank/DDBJ whole genome shotgun (WGS) entry which is preliminary data.</text>
</comment>